<organism evidence="6 7">
    <name type="scientific">Cherax quadricarinatus</name>
    <name type="common">Australian red claw crayfish</name>
    <dbReference type="NCBI Taxonomy" id="27406"/>
    <lineage>
        <taxon>Eukaryota</taxon>
        <taxon>Metazoa</taxon>
        <taxon>Ecdysozoa</taxon>
        <taxon>Arthropoda</taxon>
        <taxon>Crustacea</taxon>
        <taxon>Multicrustacea</taxon>
        <taxon>Malacostraca</taxon>
        <taxon>Eumalacostraca</taxon>
        <taxon>Eucarida</taxon>
        <taxon>Decapoda</taxon>
        <taxon>Pleocyemata</taxon>
        <taxon>Astacidea</taxon>
        <taxon>Parastacoidea</taxon>
        <taxon>Parastacidae</taxon>
        <taxon>Cherax</taxon>
    </lineage>
</organism>
<keyword evidence="2 4" id="KW-0863">Zinc-finger</keyword>
<dbReference type="Pfam" id="PF00628">
    <property type="entry name" value="PHD"/>
    <property type="match status" value="1"/>
</dbReference>
<keyword evidence="1" id="KW-0479">Metal-binding</keyword>
<dbReference type="PROSITE" id="PS50016">
    <property type="entry name" value="ZF_PHD_2"/>
    <property type="match status" value="1"/>
</dbReference>
<dbReference type="InterPro" id="IPR013083">
    <property type="entry name" value="Znf_RING/FYVE/PHD"/>
</dbReference>
<dbReference type="InterPro" id="IPR001965">
    <property type="entry name" value="Znf_PHD"/>
</dbReference>
<evidence type="ECO:0000256" key="4">
    <source>
        <dbReference type="PROSITE-ProRule" id="PRU00146"/>
    </source>
</evidence>
<feature type="domain" description="PHD-type" evidence="5">
    <location>
        <begin position="8"/>
        <end position="73"/>
    </location>
</feature>
<keyword evidence="7" id="KW-1185">Reference proteome</keyword>
<keyword evidence="3" id="KW-0862">Zinc</keyword>
<reference evidence="6 7" key="1">
    <citation type="journal article" date="2024" name="BMC Genomics">
        <title>Genome assembly of redclaw crayfish (Cherax quadricarinatus) provides insights into its immune adaptation and hypoxia tolerance.</title>
        <authorList>
            <person name="Liu Z."/>
            <person name="Zheng J."/>
            <person name="Li H."/>
            <person name="Fang K."/>
            <person name="Wang S."/>
            <person name="He J."/>
            <person name="Zhou D."/>
            <person name="Weng S."/>
            <person name="Chi M."/>
            <person name="Gu Z."/>
            <person name="He J."/>
            <person name="Li F."/>
            <person name="Wang M."/>
        </authorList>
    </citation>
    <scope>NUCLEOTIDE SEQUENCE [LARGE SCALE GENOMIC DNA]</scope>
    <source>
        <strain evidence="6">ZL_2023a</strain>
    </source>
</reference>
<dbReference type="Proteomes" id="UP001445076">
    <property type="component" value="Unassembled WGS sequence"/>
</dbReference>
<dbReference type="EMBL" id="JARKIK010000074">
    <property type="protein sequence ID" value="KAK8727852.1"/>
    <property type="molecule type" value="Genomic_DNA"/>
</dbReference>
<dbReference type="GO" id="GO:0008270">
    <property type="term" value="F:zinc ion binding"/>
    <property type="evidence" value="ECO:0007669"/>
    <property type="project" value="UniProtKB-KW"/>
</dbReference>
<dbReference type="SUPFAM" id="SSF57903">
    <property type="entry name" value="FYVE/PHD zinc finger"/>
    <property type="match status" value="1"/>
</dbReference>
<dbReference type="Gene3D" id="3.30.40.10">
    <property type="entry name" value="Zinc/RING finger domain, C3HC4 (zinc finger)"/>
    <property type="match status" value="1"/>
</dbReference>
<evidence type="ECO:0000256" key="1">
    <source>
        <dbReference type="ARBA" id="ARBA00022723"/>
    </source>
</evidence>
<evidence type="ECO:0000313" key="6">
    <source>
        <dbReference type="EMBL" id="KAK8727852.1"/>
    </source>
</evidence>
<name>A0AAW0WAS1_CHEQU</name>
<evidence type="ECO:0000259" key="5">
    <source>
        <dbReference type="PROSITE" id="PS50016"/>
    </source>
</evidence>
<evidence type="ECO:0000256" key="2">
    <source>
        <dbReference type="ARBA" id="ARBA00022771"/>
    </source>
</evidence>
<dbReference type="InterPro" id="IPR011011">
    <property type="entry name" value="Znf_FYVE_PHD"/>
</dbReference>
<proteinExistence type="predicted"/>
<dbReference type="InterPro" id="IPR019786">
    <property type="entry name" value="Zinc_finger_PHD-type_CS"/>
</dbReference>
<gene>
    <name evidence="6" type="ORF">OTU49_009485</name>
</gene>
<comment type="caution">
    <text evidence="6">The sequence shown here is derived from an EMBL/GenBank/DDBJ whole genome shotgun (WGS) entry which is preliminary data.</text>
</comment>
<feature type="non-terminal residue" evidence="6">
    <location>
        <position position="147"/>
    </location>
</feature>
<dbReference type="InterPro" id="IPR019787">
    <property type="entry name" value="Znf_PHD-finger"/>
</dbReference>
<evidence type="ECO:0000256" key="3">
    <source>
        <dbReference type="ARBA" id="ARBA00022833"/>
    </source>
</evidence>
<dbReference type="PROSITE" id="PS01359">
    <property type="entry name" value="ZF_PHD_1"/>
    <property type="match status" value="1"/>
</dbReference>
<dbReference type="AlphaFoldDB" id="A0AAW0WAS1"/>
<evidence type="ECO:0000313" key="7">
    <source>
        <dbReference type="Proteomes" id="UP001445076"/>
    </source>
</evidence>
<accession>A0AAW0WAS1</accession>
<dbReference type="SMART" id="SM00249">
    <property type="entry name" value="PHD"/>
    <property type="match status" value="1"/>
</dbReference>
<protein>
    <recommendedName>
        <fullName evidence="5">PHD-type domain-containing protein</fullName>
    </recommendedName>
</protein>
<sequence length="147" mass="17181">MPTNSSATLLCAQCKKFFTYMDSVVMCDGACKRWYHTKCAKIPETKYRVIQDKDENRTLGLKCVWTCKDCRDRPEMGRDPEFESYVREKLGKLGQVLEYLVTKIQDIENRQKSQEVEFNKLWQQQQTAVTIQGTTVPSPRTTHIFQD</sequence>